<evidence type="ECO:0000256" key="1">
    <source>
        <dbReference type="ARBA" id="ARBA00002978"/>
    </source>
</evidence>
<comment type="function">
    <text evidence="1">Golgi membrane protein involved in vesicular trafficking and spindle migration.</text>
</comment>
<keyword evidence="6 11" id="KW-0812">Transmembrane</keyword>
<dbReference type="GO" id="GO:0000139">
    <property type="term" value="C:Golgi membrane"/>
    <property type="evidence" value="ECO:0007669"/>
    <property type="project" value="UniProtKB-SubCell"/>
</dbReference>
<protein>
    <recommendedName>
        <fullName evidence="4">Golgi apparatus membrane protein TVP38</fullName>
    </recommendedName>
    <alternativeName>
        <fullName evidence="5">Golgi apparatus membrane protein tvp38</fullName>
    </alternativeName>
</protein>
<feature type="transmembrane region" description="Helical" evidence="11">
    <location>
        <begin position="154"/>
        <end position="175"/>
    </location>
</feature>
<evidence type="ECO:0000256" key="5">
    <source>
        <dbReference type="ARBA" id="ARBA00020673"/>
    </source>
</evidence>
<keyword evidence="9 11" id="KW-0472">Membrane</keyword>
<keyword evidence="14" id="KW-1185">Reference proteome</keyword>
<dbReference type="EMBL" id="JAKWFO010000005">
    <property type="protein sequence ID" value="KAI9635164.1"/>
    <property type="molecule type" value="Genomic_DNA"/>
</dbReference>
<evidence type="ECO:0000256" key="10">
    <source>
        <dbReference type="SAM" id="MobiDB-lite"/>
    </source>
</evidence>
<dbReference type="Proteomes" id="UP001164286">
    <property type="component" value="Unassembled WGS sequence"/>
</dbReference>
<feature type="region of interest" description="Disordered" evidence="10">
    <location>
        <begin position="407"/>
        <end position="507"/>
    </location>
</feature>
<evidence type="ECO:0000256" key="7">
    <source>
        <dbReference type="ARBA" id="ARBA00022989"/>
    </source>
</evidence>
<evidence type="ECO:0000256" key="2">
    <source>
        <dbReference type="ARBA" id="ARBA00004653"/>
    </source>
</evidence>
<dbReference type="InterPro" id="IPR032816">
    <property type="entry name" value="VTT_dom"/>
</dbReference>
<keyword evidence="7 11" id="KW-1133">Transmembrane helix</keyword>
<comment type="caution">
    <text evidence="13">The sequence shown here is derived from an EMBL/GenBank/DDBJ whole genome shotgun (WGS) entry which is preliminary data.</text>
</comment>
<name>A0AA38H8Y3_9TREE</name>
<reference evidence="13" key="1">
    <citation type="journal article" date="2022" name="G3 (Bethesda)">
        <title>High quality genome of the basidiomycete yeast Dioszegia hungarica PDD-24b-2 isolated from cloud water.</title>
        <authorList>
            <person name="Jarrige D."/>
            <person name="Haridas S."/>
            <person name="Bleykasten-Grosshans C."/>
            <person name="Joly M."/>
            <person name="Nadalig T."/>
            <person name="Sancelme M."/>
            <person name="Vuilleumier S."/>
            <person name="Grigoriev I.V."/>
            <person name="Amato P."/>
            <person name="Bringel F."/>
        </authorList>
    </citation>
    <scope>NUCLEOTIDE SEQUENCE</scope>
    <source>
        <strain evidence="13">PDD-24b-2</strain>
    </source>
</reference>
<dbReference type="PANTHER" id="PTHR47549:SF2">
    <property type="entry name" value="GOLGI APPARATUS MEMBRANE PROTEIN TVP38"/>
    <property type="match status" value="1"/>
</dbReference>
<dbReference type="RefSeq" id="XP_052944941.1">
    <property type="nucleotide sequence ID" value="XM_053088549.1"/>
</dbReference>
<evidence type="ECO:0000256" key="9">
    <source>
        <dbReference type="ARBA" id="ARBA00023136"/>
    </source>
</evidence>
<feature type="region of interest" description="Disordered" evidence="10">
    <location>
        <begin position="16"/>
        <end position="35"/>
    </location>
</feature>
<feature type="transmembrane region" description="Helical" evidence="11">
    <location>
        <begin position="217"/>
        <end position="238"/>
    </location>
</feature>
<feature type="compositionally biased region" description="Basic and acidic residues" evidence="10">
    <location>
        <begin position="443"/>
        <end position="458"/>
    </location>
</feature>
<organism evidence="13 14">
    <name type="scientific">Dioszegia hungarica</name>
    <dbReference type="NCBI Taxonomy" id="4972"/>
    <lineage>
        <taxon>Eukaryota</taxon>
        <taxon>Fungi</taxon>
        <taxon>Dikarya</taxon>
        <taxon>Basidiomycota</taxon>
        <taxon>Agaricomycotina</taxon>
        <taxon>Tremellomycetes</taxon>
        <taxon>Tremellales</taxon>
        <taxon>Bulleribasidiaceae</taxon>
        <taxon>Dioszegia</taxon>
    </lineage>
</organism>
<feature type="transmembrane region" description="Helical" evidence="11">
    <location>
        <begin position="129"/>
        <end position="147"/>
    </location>
</feature>
<feature type="compositionally biased region" description="Pro residues" evidence="10">
    <location>
        <begin position="18"/>
        <end position="31"/>
    </location>
</feature>
<dbReference type="GeneID" id="77727754"/>
<feature type="compositionally biased region" description="Basic and acidic residues" evidence="10">
    <location>
        <begin position="482"/>
        <end position="493"/>
    </location>
</feature>
<comment type="similarity">
    <text evidence="3">Belongs to the TVP38/TMEM64 family.</text>
</comment>
<feature type="transmembrane region" description="Helical" evidence="11">
    <location>
        <begin position="244"/>
        <end position="265"/>
    </location>
</feature>
<keyword evidence="8" id="KW-0333">Golgi apparatus</keyword>
<sequence length="507" mass="56335">MRFPIHALRRKSVVPASITPPHPAPASPPLNPARDTSAPAYDGELPISTARPAQNVSLKMKDMVREDWASTKIFLRTMDWKVVLRAMVRRYLWKWYAIAAVAITLTVLITTQHDAVVKFCAPVAHTIRGWPGGWLIPLALLIIVSYPPLVGHEIIGILIGLVWGMGQGFAILAAGTFIGEILLWFSFKWCCTNAAAKFEKKNRLYWSLTQLIREKTFMFVLILRFSAIPGHIVTAVSASAGANYWSYLAAAFLTLPKQFTIVYLGEAFGHKEQKHQIISTATLLLTIVVTGIAAVYVYYQMRLVWKRRELELPTTLGVPMVENPTWADVVEAEKREEEMKENKDGVEGIYLPSLDAKKPWLAANAARAWSVPHHMTEAEMREFREEMDGSQPIPSVKVDEVPRFTSSFDISRTGTPLPRPRSSLHLEIAPDTPGASGPTSPIRGDRNSTRRRSADLGRPDSGAGGRAQADEADAYAYNRGGRRPDFGRMRGESRAALLGPPKDETSK</sequence>
<dbReference type="AlphaFoldDB" id="A0AA38H8Y3"/>
<evidence type="ECO:0000256" key="3">
    <source>
        <dbReference type="ARBA" id="ARBA00008640"/>
    </source>
</evidence>
<evidence type="ECO:0000256" key="11">
    <source>
        <dbReference type="SAM" id="Phobius"/>
    </source>
</evidence>
<dbReference type="InterPro" id="IPR051076">
    <property type="entry name" value="Golgi_membrane_TVP38/TMEM64"/>
</dbReference>
<evidence type="ECO:0000259" key="12">
    <source>
        <dbReference type="Pfam" id="PF09335"/>
    </source>
</evidence>
<evidence type="ECO:0000313" key="14">
    <source>
        <dbReference type="Proteomes" id="UP001164286"/>
    </source>
</evidence>
<accession>A0AA38H8Y3</accession>
<evidence type="ECO:0000256" key="8">
    <source>
        <dbReference type="ARBA" id="ARBA00023034"/>
    </source>
</evidence>
<evidence type="ECO:0000256" key="4">
    <source>
        <dbReference type="ARBA" id="ARBA00013533"/>
    </source>
</evidence>
<dbReference type="Pfam" id="PF09335">
    <property type="entry name" value="VTT_dom"/>
    <property type="match status" value="1"/>
</dbReference>
<feature type="domain" description="VTT" evidence="12">
    <location>
        <begin position="152"/>
        <end position="266"/>
    </location>
</feature>
<proteinExistence type="inferred from homology"/>
<feature type="transmembrane region" description="Helical" evidence="11">
    <location>
        <begin position="91"/>
        <end position="109"/>
    </location>
</feature>
<dbReference type="PANTHER" id="PTHR47549">
    <property type="entry name" value="GOLGI APPARATUS MEMBRANE PROTEIN TVP38-RELATED"/>
    <property type="match status" value="1"/>
</dbReference>
<evidence type="ECO:0000313" key="13">
    <source>
        <dbReference type="EMBL" id="KAI9635164.1"/>
    </source>
</evidence>
<comment type="subcellular location">
    <subcellularLocation>
        <location evidence="2">Golgi apparatus membrane</location>
        <topology evidence="2">Multi-pass membrane protein</topology>
    </subcellularLocation>
</comment>
<feature type="transmembrane region" description="Helical" evidence="11">
    <location>
        <begin position="277"/>
        <end position="299"/>
    </location>
</feature>
<evidence type="ECO:0000256" key="6">
    <source>
        <dbReference type="ARBA" id="ARBA00022692"/>
    </source>
</evidence>
<gene>
    <name evidence="13" type="ORF">MKK02DRAFT_32652</name>
</gene>